<protein>
    <submittedName>
        <fullName evidence="1">Uncharacterized protein</fullName>
    </submittedName>
</protein>
<dbReference type="Proteomes" id="UP000196587">
    <property type="component" value="Unassembled WGS sequence"/>
</dbReference>
<evidence type="ECO:0000313" key="2">
    <source>
        <dbReference type="Proteomes" id="UP000196587"/>
    </source>
</evidence>
<name>A0A1Y4JEW4_9BACE</name>
<dbReference type="AlphaFoldDB" id="A0A1Y4JEW4"/>
<proteinExistence type="predicted"/>
<evidence type="ECO:0000313" key="1">
    <source>
        <dbReference type="EMBL" id="OUP31013.1"/>
    </source>
</evidence>
<comment type="caution">
    <text evidence="1">The sequence shown here is derived from an EMBL/GenBank/DDBJ whole genome shotgun (WGS) entry which is preliminary data.</text>
</comment>
<gene>
    <name evidence="1" type="ORF">B5F24_17380</name>
</gene>
<sequence>MEDILVNSILMTKRRRIPNSDACKSDLKEELCTLFKVYKEACSLYEKEIVETPPDARLRGFEARLMNIKLVQCVQKYFPFNWKIGKHGRFMLRINGYIILFKKLNRKNMPMHIDSKVYQAIENQMQGTLFARNDDFIEPILFFGYQKDKFGELQSPKLVYIDEFKFKWEITSADIAVRQQVENSDTFTMPNNNSMSIKQNALDRRAINE</sequence>
<reference evidence="2" key="1">
    <citation type="submission" date="2017-04" db="EMBL/GenBank/DDBJ databases">
        <title>Function of individual gut microbiota members based on whole genome sequencing of pure cultures obtained from chicken caecum.</title>
        <authorList>
            <person name="Medvecky M."/>
            <person name="Cejkova D."/>
            <person name="Polansky O."/>
            <person name="Karasova D."/>
            <person name="Kubasova T."/>
            <person name="Cizek A."/>
            <person name="Rychlik I."/>
        </authorList>
    </citation>
    <scope>NUCLEOTIDE SEQUENCE [LARGE SCALE GENOMIC DNA]</scope>
    <source>
        <strain evidence="2">An189</strain>
    </source>
</reference>
<dbReference type="EMBL" id="NFKE01000029">
    <property type="protein sequence ID" value="OUP31013.1"/>
    <property type="molecule type" value="Genomic_DNA"/>
</dbReference>
<accession>A0A1Y4JEW4</accession>
<organism evidence="1 2">
    <name type="scientific">Bacteroides clarus</name>
    <dbReference type="NCBI Taxonomy" id="626929"/>
    <lineage>
        <taxon>Bacteria</taxon>
        <taxon>Pseudomonadati</taxon>
        <taxon>Bacteroidota</taxon>
        <taxon>Bacteroidia</taxon>
        <taxon>Bacteroidales</taxon>
        <taxon>Bacteroidaceae</taxon>
        <taxon>Bacteroides</taxon>
    </lineage>
</organism>
<dbReference type="RefSeq" id="WP_087413738.1">
    <property type="nucleotide sequence ID" value="NZ_NFKE01000029.1"/>
</dbReference>